<reference evidence="5" key="1">
    <citation type="submission" date="2021-06" db="EMBL/GenBank/DDBJ databases">
        <authorList>
            <consortium name="Wellcome Sanger Institute Data Sharing"/>
        </authorList>
    </citation>
    <scope>NUCLEOTIDE SEQUENCE [LARGE SCALE GENOMIC DNA]</scope>
</reference>
<dbReference type="Ensembl" id="ENSECRT00000026671.1">
    <property type="protein sequence ID" value="ENSECRP00000026126.1"/>
    <property type="gene ID" value="ENSECRG00000017639.1"/>
</dbReference>
<feature type="chain" id="PRO_5034572807" description="Bromo domain-containing protein" evidence="3">
    <location>
        <begin position="21"/>
        <end position="137"/>
    </location>
</feature>
<feature type="signal peptide" evidence="3">
    <location>
        <begin position="1"/>
        <end position="20"/>
    </location>
</feature>
<evidence type="ECO:0000313" key="6">
    <source>
        <dbReference type="Proteomes" id="UP000694620"/>
    </source>
</evidence>
<name>A0A8C4T4L0_ERPCA</name>
<keyword evidence="6" id="KW-1185">Reference proteome</keyword>
<sequence length="137" mass="15724">MGVAVCGSFGLHSSLLYLSAVTVSCPNWSKLTLRHLNLSKKCQYLLIKLYSEDKKRIFGPNPNYTDYSEYIEKPMWLDKIKDKLTSGLYDTVEQFFKDIHLIFSNCAKFNKDNKFGKIGHALRSAFDADFKHAFGLQ</sequence>
<dbReference type="PROSITE" id="PS50014">
    <property type="entry name" value="BROMODOMAIN_2"/>
    <property type="match status" value="1"/>
</dbReference>
<keyword evidence="3" id="KW-0732">Signal</keyword>
<reference evidence="5" key="3">
    <citation type="submission" date="2025-09" db="UniProtKB">
        <authorList>
            <consortium name="Ensembl"/>
        </authorList>
    </citation>
    <scope>IDENTIFICATION</scope>
</reference>
<dbReference type="Pfam" id="PF00439">
    <property type="entry name" value="Bromodomain"/>
    <property type="match status" value="1"/>
</dbReference>
<evidence type="ECO:0000259" key="4">
    <source>
        <dbReference type="PROSITE" id="PS50014"/>
    </source>
</evidence>
<dbReference type="AlphaFoldDB" id="A0A8C4T4L0"/>
<dbReference type="InterPro" id="IPR043563">
    <property type="entry name" value="Sp110/Sp140/Sp140L-like"/>
</dbReference>
<evidence type="ECO:0000256" key="1">
    <source>
        <dbReference type="ARBA" id="ARBA00023117"/>
    </source>
</evidence>
<dbReference type="PRINTS" id="PR00503">
    <property type="entry name" value="BROMODOMAIN"/>
</dbReference>
<dbReference type="InterPro" id="IPR001487">
    <property type="entry name" value="Bromodomain"/>
</dbReference>
<dbReference type="GO" id="GO:0000981">
    <property type="term" value="F:DNA-binding transcription factor activity, RNA polymerase II-specific"/>
    <property type="evidence" value="ECO:0007669"/>
    <property type="project" value="TreeGrafter"/>
</dbReference>
<proteinExistence type="predicted"/>
<reference evidence="5" key="2">
    <citation type="submission" date="2025-08" db="UniProtKB">
        <authorList>
            <consortium name="Ensembl"/>
        </authorList>
    </citation>
    <scope>IDENTIFICATION</scope>
</reference>
<evidence type="ECO:0000256" key="3">
    <source>
        <dbReference type="SAM" id="SignalP"/>
    </source>
</evidence>
<dbReference type="Proteomes" id="UP000694620">
    <property type="component" value="Chromosome 12"/>
</dbReference>
<accession>A0A8C4T4L0</accession>
<dbReference type="GeneTree" id="ENSGT01120000276672"/>
<evidence type="ECO:0000256" key="2">
    <source>
        <dbReference type="PROSITE-ProRule" id="PRU00035"/>
    </source>
</evidence>
<dbReference type="Gene3D" id="1.20.920.10">
    <property type="entry name" value="Bromodomain-like"/>
    <property type="match status" value="1"/>
</dbReference>
<keyword evidence="1 2" id="KW-0103">Bromodomain</keyword>
<dbReference type="SUPFAM" id="SSF47370">
    <property type="entry name" value="Bromodomain"/>
    <property type="match status" value="1"/>
</dbReference>
<dbReference type="GO" id="GO:0005634">
    <property type="term" value="C:nucleus"/>
    <property type="evidence" value="ECO:0007669"/>
    <property type="project" value="TreeGrafter"/>
</dbReference>
<dbReference type="PANTHER" id="PTHR46386">
    <property type="entry name" value="NUCLEAR BODY PROTEIN SP140"/>
    <property type="match status" value="1"/>
</dbReference>
<organism evidence="5 6">
    <name type="scientific">Erpetoichthys calabaricus</name>
    <name type="common">Rope fish</name>
    <name type="synonym">Calamoichthys calabaricus</name>
    <dbReference type="NCBI Taxonomy" id="27687"/>
    <lineage>
        <taxon>Eukaryota</taxon>
        <taxon>Metazoa</taxon>
        <taxon>Chordata</taxon>
        <taxon>Craniata</taxon>
        <taxon>Vertebrata</taxon>
        <taxon>Euteleostomi</taxon>
        <taxon>Actinopterygii</taxon>
        <taxon>Polypteriformes</taxon>
        <taxon>Polypteridae</taxon>
        <taxon>Erpetoichthys</taxon>
    </lineage>
</organism>
<protein>
    <recommendedName>
        <fullName evidence="4">Bromo domain-containing protein</fullName>
    </recommendedName>
</protein>
<evidence type="ECO:0000313" key="5">
    <source>
        <dbReference type="Ensembl" id="ENSECRP00000026126.1"/>
    </source>
</evidence>
<dbReference type="SMART" id="SM00297">
    <property type="entry name" value="BROMO"/>
    <property type="match status" value="1"/>
</dbReference>
<dbReference type="InterPro" id="IPR036427">
    <property type="entry name" value="Bromodomain-like_sf"/>
</dbReference>
<feature type="domain" description="Bromo" evidence="4">
    <location>
        <begin position="63"/>
        <end position="117"/>
    </location>
</feature>
<dbReference type="PANTHER" id="PTHR46386:SF1">
    <property type="entry name" value="NUCLEAR BODY PROTEIN SP140-LIKE PROTEIN"/>
    <property type="match status" value="1"/>
</dbReference>